<reference evidence="1 2" key="1">
    <citation type="submission" date="2024-07" db="EMBL/GenBank/DDBJ databases">
        <title>Luteimonas salilacus sp. nov., isolated from the shore soil of Salt Lake in Tibet of China.</title>
        <authorList>
            <person name="Zhang X."/>
            <person name="Li A."/>
        </authorList>
    </citation>
    <scope>NUCLEOTIDE SEQUENCE [LARGE SCALE GENOMIC DNA]</scope>
    <source>
        <strain evidence="1 2">B3-2-R+30</strain>
    </source>
</reference>
<keyword evidence="2" id="KW-1185">Reference proteome</keyword>
<evidence type="ECO:0000313" key="2">
    <source>
        <dbReference type="Proteomes" id="UP001566331"/>
    </source>
</evidence>
<evidence type="ECO:0000313" key="1">
    <source>
        <dbReference type="EMBL" id="MEZ0476288.1"/>
    </source>
</evidence>
<protein>
    <submittedName>
        <fullName evidence="1">Uncharacterized protein</fullName>
    </submittedName>
</protein>
<sequence length="61" mass="6590">MLLIISPDDAGLRALSSQLESATYACVVIGGGMRIPPKSLLLFERALNTVHQAASSYSRWL</sequence>
<proteinExistence type="predicted"/>
<dbReference type="Proteomes" id="UP001566331">
    <property type="component" value="Unassembled WGS sequence"/>
</dbReference>
<name>A0ABV4HUK0_9GAMM</name>
<dbReference type="RefSeq" id="WP_370563446.1">
    <property type="nucleotide sequence ID" value="NZ_JBFWIB010000004.1"/>
</dbReference>
<gene>
    <name evidence="1" type="ORF">AB6713_16955</name>
</gene>
<organism evidence="1 2">
    <name type="scientific">Luteimonas salinilitoris</name>
    <dbReference type="NCBI Taxonomy" id="3237697"/>
    <lineage>
        <taxon>Bacteria</taxon>
        <taxon>Pseudomonadati</taxon>
        <taxon>Pseudomonadota</taxon>
        <taxon>Gammaproteobacteria</taxon>
        <taxon>Lysobacterales</taxon>
        <taxon>Lysobacteraceae</taxon>
        <taxon>Luteimonas</taxon>
    </lineage>
</organism>
<comment type="caution">
    <text evidence="1">The sequence shown here is derived from an EMBL/GenBank/DDBJ whole genome shotgun (WGS) entry which is preliminary data.</text>
</comment>
<accession>A0ABV4HUK0</accession>
<dbReference type="EMBL" id="JBFWIC010000031">
    <property type="protein sequence ID" value="MEZ0476288.1"/>
    <property type="molecule type" value="Genomic_DNA"/>
</dbReference>